<dbReference type="Pfam" id="PF17802">
    <property type="entry name" value="SpaA"/>
    <property type="match status" value="9"/>
</dbReference>
<comment type="similarity">
    <text evidence="2">Belongs to the serine-aspartate repeat-containing protein (SDr) family.</text>
</comment>
<feature type="domain" description="SpaA-like prealbumin fold" evidence="11">
    <location>
        <begin position="1374"/>
        <end position="1461"/>
    </location>
</feature>
<feature type="domain" description="CNA-B" evidence="10">
    <location>
        <begin position="3139"/>
        <end position="3220"/>
    </location>
</feature>
<organism evidence="13 14">
    <name type="scientific">Halalkalibacter hemicellulosilyticusJCM 9152</name>
    <dbReference type="NCBI Taxonomy" id="1236971"/>
    <lineage>
        <taxon>Bacteria</taxon>
        <taxon>Bacillati</taxon>
        <taxon>Bacillota</taxon>
        <taxon>Bacilli</taxon>
        <taxon>Bacillales</taxon>
        <taxon>Bacillaceae</taxon>
        <taxon>Halalkalibacter</taxon>
    </lineage>
</organism>
<dbReference type="Proteomes" id="UP000018895">
    <property type="component" value="Unassembled WGS sequence"/>
</dbReference>
<feature type="domain" description="SpaA-like prealbumin fold" evidence="11">
    <location>
        <begin position="1170"/>
        <end position="1265"/>
    </location>
</feature>
<keyword evidence="8" id="KW-0812">Transmembrane</keyword>
<proteinExistence type="inferred from homology"/>
<feature type="domain" description="CNA-B" evidence="10">
    <location>
        <begin position="1674"/>
        <end position="1765"/>
    </location>
</feature>
<feature type="domain" description="SDR-like Ig" evidence="12">
    <location>
        <begin position="256"/>
        <end position="343"/>
    </location>
</feature>
<dbReference type="RefSeq" id="WP_035345917.1">
    <property type="nucleotide sequence ID" value="NZ_BAUU01000024.1"/>
</dbReference>
<evidence type="ECO:0000313" key="14">
    <source>
        <dbReference type="Proteomes" id="UP000018895"/>
    </source>
</evidence>
<feature type="domain" description="CNA-B" evidence="10">
    <location>
        <begin position="2699"/>
        <end position="2779"/>
    </location>
</feature>
<dbReference type="Pfam" id="PF17961">
    <property type="entry name" value="Big_8"/>
    <property type="match status" value="1"/>
</dbReference>
<name>W4QJM3_9BACI</name>
<gene>
    <name evidence="13" type="ORF">JCM9152_3321</name>
</gene>
<feature type="domain" description="SpaA-like prealbumin fold" evidence="11">
    <location>
        <begin position="1863"/>
        <end position="1945"/>
    </location>
</feature>
<dbReference type="InterPro" id="IPR013783">
    <property type="entry name" value="Ig-like_fold"/>
</dbReference>
<dbReference type="GO" id="GO:0005518">
    <property type="term" value="F:collagen binding"/>
    <property type="evidence" value="ECO:0007669"/>
    <property type="project" value="InterPro"/>
</dbReference>
<feature type="domain" description="SpaA-like prealbumin fold" evidence="11">
    <location>
        <begin position="1959"/>
        <end position="2039"/>
    </location>
</feature>
<keyword evidence="4" id="KW-0964">Secreted</keyword>
<dbReference type="CDD" id="cd00222">
    <property type="entry name" value="CollagenBindB"/>
    <property type="match status" value="14"/>
</dbReference>
<dbReference type="GO" id="GO:0007155">
    <property type="term" value="P:cell adhesion"/>
    <property type="evidence" value="ECO:0007669"/>
    <property type="project" value="InterPro"/>
</dbReference>
<dbReference type="Pfam" id="PF05738">
    <property type="entry name" value="Cna_B"/>
    <property type="match status" value="14"/>
</dbReference>
<feature type="compositionally biased region" description="Acidic residues" evidence="7">
    <location>
        <begin position="151"/>
        <end position="190"/>
    </location>
</feature>
<dbReference type="InterPro" id="IPR008454">
    <property type="entry name" value="Collagen-bd_Cna-like_B-typ_dom"/>
</dbReference>
<evidence type="ECO:0000256" key="8">
    <source>
        <dbReference type="SAM" id="Phobius"/>
    </source>
</evidence>
<feature type="domain" description="SpaA-like prealbumin fold" evidence="11">
    <location>
        <begin position="1474"/>
        <end position="1552"/>
    </location>
</feature>
<feature type="domain" description="Collagen binding" evidence="9">
    <location>
        <begin position="918"/>
        <end position="1045"/>
    </location>
</feature>
<feature type="transmembrane region" description="Helical" evidence="8">
    <location>
        <begin position="3257"/>
        <end position="3278"/>
    </location>
</feature>
<feature type="domain" description="CNA-B" evidence="10">
    <location>
        <begin position="2164"/>
        <end position="2256"/>
    </location>
</feature>
<comment type="caution">
    <text evidence="13">The sequence shown here is derived from an EMBL/GenBank/DDBJ whole genome shotgun (WGS) entry which is preliminary data.</text>
</comment>
<dbReference type="InterPro" id="IPR011252">
    <property type="entry name" value="Fibrogen-bd_dom1"/>
</dbReference>
<feature type="domain" description="CNA-B" evidence="10">
    <location>
        <begin position="3052"/>
        <end position="3131"/>
    </location>
</feature>
<dbReference type="InterPro" id="IPR041033">
    <property type="entry name" value="SpaA_PFL_dom_1"/>
</dbReference>
<protein>
    <recommendedName>
        <fullName evidence="15">Collagen adhesion protein</fullName>
    </recommendedName>
</protein>
<evidence type="ECO:0000259" key="12">
    <source>
        <dbReference type="Pfam" id="PF17961"/>
    </source>
</evidence>
<evidence type="ECO:0000256" key="7">
    <source>
        <dbReference type="SAM" id="MobiDB-lite"/>
    </source>
</evidence>
<feature type="domain" description="Collagen binding" evidence="9">
    <location>
        <begin position="520"/>
        <end position="624"/>
    </location>
</feature>
<dbReference type="PANTHER" id="PTHR36108:SF13">
    <property type="entry name" value="COLOSSIN-B-RELATED"/>
    <property type="match status" value="1"/>
</dbReference>
<evidence type="ECO:0000256" key="3">
    <source>
        <dbReference type="ARBA" id="ARBA00022512"/>
    </source>
</evidence>
<evidence type="ECO:0000259" key="10">
    <source>
        <dbReference type="Pfam" id="PF05738"/>
    </source>
</evidence>
<evidence type="ECO:0000259" key="9">
    <source>
        <dbReference type="Pfam" id="PF05737"/>
    </source>
</evidence>
<sequence length="3284" mass="365529">MKKILNVLLIVVLVLQTMTGSIMLPSFAAANDDEETIFQAVTITDVDGNEIGVDESSEQDVIVHVDWSIQGLEVSEGYQEALSLPDELVIAHDQTVELIFEEQEVGIVHVSDDQTVTVTFHEVIEEMPGAEGSFDFEAVFVPATTEDVETIDEEVEESLESELAEDEEMTEEDAEEVEHSEEVTEDADEAEAPKEEAEGDESESDLHSSSMSTMSGAGEITENIITGVTLSIGEGEELEPLEDGDLIVVKYPYEEKKYELVYEFELPNNHGYGAGAIYTIEVPEMFEIPQIHVDEAIDLARVDGVVFGKFHTDGNNVIITFNENIEERSDIRGEIELSSNFDADYDGVADGDVITFPIGGEDTLEFPIKFIRHANAIDKQGVGNRGYNTETITWTVDVNKNLQEIENATLTDVIEEGDHSFVDGSLRVYELVMNANGTVDEAIEITMDHDFEVSAFPELELGFIDSAYRFVYETEINDDTGTTYRNNATLDGDHMDLPSTTNASVVVTRGQPLEKDSIDYDNVSQTITWEVRYNFDEKAISQGDAKLTDVFGDDNQQLIEGSFEVIAVEIDPDTGDEIGESVVSPSDYEITETSEGFELQFNNDINQAYRIVYQTTAIDRVAENVNVMNTISDEFENDSSAEQSISQGIFIKSHDSTDYASKETNWSIVINRDEHVMENVVFRDTLPVGFTLEDIDVNHGDYDYDYNEGTREIVITFNGTITEQVTIHYTTSIDFDVADRSSNHTNNAHLEWIPEGEEDTVERTATATFTPDDYTQDNGFKHGSYNLETKEITWTIGVNYNNETLDGVVIEDFILGDQNFDISDVRIYEMELTEGENDYGVGADVTGDFDINPASGPEDEDGFTVSLGDITGPYIIEYTTNLVGEHVAATYNNEAVVSSDNKDPIELGATVNPTYGGEYVNKRGQQNTDNGRIVNWSIDLNFSQSRVIDYEIVDMLSANQTIRQETFTVYGTTVNGNSIVKDESTVLEEGTDYEVEFTEDEDTGQESFTLIFTREIEEAYMLEYDSYILYEGDGNYRNSANVSGEIPGDETQTSDNVDTSISFNNISGSITGEVGSLQITKVDAEDENVTLEGAVFELWDEFGEVLLKTAETDEDGIATFTNLLYADYQLKETEAPEFYVVGIEDQQQVTVNDETVADGITIENEKIKQHFELTKVDDVDGTPLEGVEFELYQGSYPDGTLVAETYITNSEGEILIEHLPGGNADEGLPAGDYYLIETAAKEHYELSTNPIIFTINQDQTVVTTETVENSLTPGSLIFEKVDSESGEHLEGAVFTLEYLDYDGNDYDTSRTLTTDDDGRVEVDDLRPGNYRLTEQTPPRGYEFSADIEEEFEIVESQTTAIDLGQFGNEVKTTNLTLTKVDAIDSSITLAGVEFTLSYVGDDYVIADQVDETDSNGEITFEDLKPGEYHLIETAVPDDYGYIQHSDPIQVTVTIDDVHDEIDVVHTVTNDPFKEVVLTKVDSESGTSLAGALFNLLDEEGNMIREDLETNAQGEIRITGLAPGEYTFVETRAPLGYNMGTDNDGTFSVTGSETETELEPIPFSNDIITGSVEITKVDAEDNDILLEGVAFTLESVDLVNGGDPVLETGLTTDADGKLVIDDLRPGTYQLTETTAHDGYQLHWQQPIEFTIDLADEDGVSHEHELTVENYQLVDIDVTKQWNDNWIDDENDAERPDSITVILLQNGSELDTQEIDEESNWTHEFTGLDAVDSEGDPYEYTIEELDESGYESEIEGSVEDGFVITNTAKTTSLELTKQDSINGQLLSGAEFTLEYPNGTTTQGTTEEDGTLTFENLQPGVYTLTETTAPEGYIANSTSIEITVSLDDVEGETVITRTITNAPFANVTFTKVDAETEVVLTGAEFKVIDADGEDVEGFTDLSVESDGTLSITGLPVGDYKLVETAAPTGYELSTEEVEFTVSADADTELIELADFDNEITRGSVTFTKLNDENETLAGIEFLLDSTELVNDVDDAYSVTHYTDEDGIMLVEDLRPGTYTFTEIYPDGYQHYTGEDLTFTIDPVDGDTAIDFGEVINYELVDIEVTKVWQDDHNATGDRPNDSGIAIELYRQIEGGTEDFVESVTLTEANVQDDDDHVWSYTFADLDAVDADGLPYTYSVAEASVPAGYEAEVDGYTIINTLTGTTDIEVEKVWLDDNQVSERPDEITLKLFQNGEELEEEVAIVVNPGDGGHWFYTFEDLPAFDEEGQMYEYTIEEEPVDGYEQQSLTGNMEDGFVMTNVRVGTTDIEVTKEWLDGEGEDRPEEITVYLVQNDELLPFDEAQVSLEDGWTYTFTNVPVYDDQGVEYTYTIVEEEVAGYETSIDGYDITNLRVGTIDVEVTKTWRDDNLADRPESITVNVLQNGIVLETEDITADTDWEHTFTDLPEFDSEGVAYEYTVTEHDVPGYNSEVDGYEITNTRSEEKSIAVTKGWLDDDSEDRPESITVNLLQNGNVYETVDITEEEDWTYEFENLAAYDDAGQAIEYTIEEEPVDGYETTIAGYDITNLRAGTTSIEVTKAWLDGVETDRPESITVYLLQDGEEFDVAQVTAEAGWAYTFTDVPLYDDQGVEYTYTVEEEPVAGYETSIDGFEITNLRVGTIDVEGTKTWLDDNSDERPATIEVNLLQNGEVIAVQEVSGDTDWQYSFTDLDQFDDEGVAYSYTVEEEPLDGYDITNVRVGTTSIEVTKEWIDGEGEDRPESITVYLLQNGEAVSEATITTADDWAYTFTDVPLYDDQGVEYTYTIEEEPVAGYETSIDGFEITNLRVGTIDVEGTKTWLDDNSDERPATIEVNLLQNGEVIAVQEVSGDTNWQYSFTDLDQFDDEGVAYVYTVEEEPVDGYEATVDGYDITNLRVGTTSVEVTKEWIDGEGEDRPESITVYLLQNGEVVTEATITAADDWAYTFTNLAKYDDQGVEYTYTVEEEEVAGYEASIDGYEITNLRVGTIDVEVAKTWRDDHPGDRPEEIFVNLLRNGVVVDTAEITAQTDWEHTFTDLAKFDREGIAYEYTVTEHDVPGYHSEVDGYDITNTRSEEKSIVVTKGWLDDDSKDRPISITVTLLQNGNVYETVTITEEDGWTYEFANLDAYDATGQAIEYTIEEEPVEGYKTTINGFDITNLRVGTTSVEGTKTWVNDTPEDRPDSIVVVLYQNGIELETKTVTRSDNWQYSFMDLPKFDDSGVAYEYTISEMDVDGYRSEVDGYNLINTFIPIAPEEEEVQEVISDVTDTTEEDGGTQLPSTATNLFNIVLFGAGFIALGLLILMIARRQRKA</sequence>
<dbReference type="Gene3D" id="2.60.40.1280">
    <property type="match status" value="2"/>
</dbReference>
<feature type="domain" description="SpaA-like prealbumin fold" evidence="11">
    <location>
        <begin position="1569"/>
        <end position="1651"/>
    </location>
</feature>
<dbReference type="InterPro" id="IPR008966">
    <property type="entry name" value="Adhesion_dom_sf"/>
</dbReference>
<comment type="subcellular location">
    <subcellularLocation>
        <location evidence="1">Secreted</location>
        <location evidence="1">Cell wall</location>
        <topology evidence="1">Peptidoglycan-anchor</topology>
    </subcellularLocation>
</comment>
<feature type="domain" description="CNA-B" evidence="10">
    <location>
        <begin position="2354"/>
        <end position="2435"/>
    </location>
</feature>
<evidence type="ECO:0000256" key="4">
    <source>
        <dbReference type="ARBA" id="ARBA00022525"/>
    </source>
</evidence>
<evidence type="ECO:0000256" key="6">
    <source>
        <dbReference type="ARBA" id="ARBA00023088"/>
    </source>
</evidence>
<feature type="domain" description="SpaA-like prealbumin fold" evidence="11">
    <location>
        <begin position="1770"/>
        <end position="1852"/>
    </location>
</feature>
<dbReference type="SUPFAM" id="SSF49478">
    <property type="entry name" value="Cna protein B-type domain"/>
    <property type="match status" value="23"/>
</dbReference>
<feature type="domain" description="CNA-B" evidence="10">
    <location>
        <begin position="2963"/>
        <end position="3044"/>
    </location>
</feature>
<dbReference type="PANTHER" id="PTHR36108">
    <property type="entry name" value="COLOSSIN-B-RELATED"/>
    <property type="match status" value="1"/>
</dbReference>
<evidence type="ECO:0000259" key="11">
    <source>
        <dbReference type="Pfam" id="PF17802"/>
    </source>
</evidence>
<feature type="domain" description="CNA-B" evidence="10">
    <location>
        <begin position="2059"/>
        <end position="2157"/>
    </location>
</feature>
<evidence type="ECO:0000256" key="2">
    <source>
        <dbReference type="ARBA" id="ARBA00007257"/>
    </source>
</evidence>
<accession>W4QJM3</accession>
<keyword evidence="8" id="KW-0472">Membrane</keyword>
<keyword evidence="14" id="KW-1185">Reference proteome</keyword>
<dbReference type="OrthoDB" id="2056845at2"/>
<evidence type="ECO:0000313" key="13">
    <source>
        <dbReference type="EMBL" id="GAE31828.1"/>
    </source>
</evidence>
<dbReference type="STRING" id="1236971.JCM9152_3321"/>
<feature type="domain" description="CNA-B" evidence="10">
    <location>
        <begin position="2875"/>
        <end position="2955"/>
    </location>
</feature>
<dbReference type="Gene3D" id="2.60.40.10">
    <property type="entry name" value="Immunoglobulins"/>
    <property type="match status" value="9"/>
</dbReference>
<feature type="domain" description="SpaA-like prealbumin fold" evidence="11">
    <location>
        <begin position="1274"/>
        <end position="1362"/>
    </location>
</feature>
<dbReference type="SUPFAM" id="SSF49401">
    <property type="entry name" value="Bacterial adhesins"/>
    <property type="match status" value="7"/>
</dbReference>
<dbReference type="InterPro" id="IPR041171">
    <property type="entry name" value="SDR_Ig"/>
</dbReference>
<feature type="domain" description="CNA-B" evidence="10">
    <location>
        <begin position="2264"/>
        <end position="2346"/>
    </location>
</feature>
<keyword evidence="5" id="KW-0732">Signal</keyword>
<feature type="domain" description="Collagen binding" evidence="9">
    <location>
        <begin position="778"/>
        <end position="903"/>
    </location>
</feature>
<dbReference type="Pfam" id="PF05737">
    <property type="entry name" value="Collagen_bind"/>
    <property type="match status" value="4"/>
</dbReference>
<feature type="domain" description="CNA-B" evidence="10">
    <location>
        <begin position="2530"/>
        <end position="2610"/>
    </location>
</feature>
<feature type="domain" description="CNA-B" evidence="10">
    <location>
        <begin position="2618"/>
        <end position="2690"/>
    </location>
</feature>
<dbReference type="Gene3D" id="2.60.40.740">
    <property type="match status" value="5"/>
</dbReference>
<keyword evidence="6" id="KW-0572">Peptidoglycan-anchor</keyword>
<reference evidence="13" key="1">
    <citation type="journal article" date="2014" name="Genome Announc.">
        <title>Draft Genome Sequences of Three Alkaliphilic Bacillus Strains, Bacillus wakoensis JCM 9140T, Bacillus akibai JCM 9157T, and Bacillus hemicellulosilyticus JCM 9152T.</title>
        <authorList>
            <person name="Yuki M."/>
            <person name="Oshima K."/>
            <person name="Suda W."/>
            <person name="Oshida Y."/>
            <person name="Kitamura K."/>
            <person name="Iida T."/>
            <person name="Hattori M."/>
            <person name="Ohkuma M."/>
        </authorList>
    </citation>
    <scope>NUCLEOTIDE SEQUENCE [LARGE SCALE GENOMIC DNA]</scope>
    <source>
        <strain evidence="13">JCM 9152</strain>
    </source>
</reference>
<feature type="domain" description="CNA-B" evidence="10">
    <location>
        <begin position="2442"/>
        <end position="2522"/>
    </location>
</feature>
<keyword evidence="8" id="KW-1133">Transmembrane helix</keyword>
<evidence type="ECO:0008006" key="15">
    <source>
        <dbReference type="Google" id="ProtNLM"/>
    </source>
</evidence>
<dbReference type="InterPro" id="IPR008456">
    <property type="entry name" value="Collagen-bd_dom"/>
</dbReference>
<evidence type="ECO:0000256" key="5">
    <source>
        <dbReference type="ARBA" id="ARBA00022729"/>
    </source>
</evidence>
<feature type="domain" description="CNA-B" evidence="10">
    <location>
        <begin position="2787"/>
        <end position="2867"/>
    </location>
</feature>
<feature type="region of interest" description="Disordered" evidence="7">
    <location>
        <begin position="151"/>
        <end position="215"/>
    </location>
</feature>
<keyword evidence="3" id="KW-0134">Cell wall</keyword>
<evidence type="ECO:0000256" key="1">
    <source>
        <dbReference type="ARBA" id="ARBA00004168"/>
    </source>
</evidence>
<feature type="domain" description="Collagen binding" evidence="9">
    <location>
        <begin position="375"/>
        <end position="496"/>
    </location>
</feature>
<dbReference type="EMBL" id="BAUU01000024">
    <property type="protein sequence ID" value="GAE31828.1"/>
    <property type="molecule type" value="Genomic_DNA"/>
</dbReference>
<dbReference type="Gene3D" id="2.60.40.1140">
    <property type="entry name" value="Collagen-binding surface protein Cna, B-type domain"/>
    <property type="match status" value="14"/>
</dbReference>
<feature type="domain" description="SpaA-like prealbumin fold" evidence="11">
    <location>
        <begin position="1075"/>
        <end position="1166"/>
    </location>
</feature>